<gene>
    <name evidence="6" type="ORF">ENUP19_0368G0037</name>
</gene>
<accession>A0ABQ0DZ30</accession>
<dbReference type="PANTHER" id="PTHR23317:SF76">
    <property type="entry name" value="LD20667P"/>
    <property type="match status" value="1"/>
</dbReference>
<evidence type="ECO:0000256" key="1">
    <source>
        <dbReference type="ARBA" id="ARBA00022658"/>
    </source>
</evidence>
<dbReference type="InterPro" id="IPR046769">
    <property type="entry name" value="DOCKER_Lobe_A"/>
</dbReference>
<dbReference type="InterPro" id="IPR027357">
    <property type="entry name" value="DOCKER_dom"/>
</dbReference>
<reference evidence="6 7" key="1">
    <citation type="journal article" date="2019" name="PLoS Negl. Trop. Dis.">
        <title>Whole genome sequencing of Entamoeba nuttalli reveals mammalian host-related molecular signatures and a novel octapeptide-repeat surface protein.</title>
        <authorList>
            <person name="Tanaka M."/>
            <person name="Makiuchi T."/>
            <person name="Komiyama T."/>
            <person name="Shiina T."/>
            <person name="Osaki K."/>
            <person name="Tachibana H."/>
        </authorList>
    </citation>
    <scope>NUCLEOTIDE SEQUENCE [LARGE SCALE GENOMIC DNA]</scope>
    <source>
        <strain evidence="6 7">P19-061405</strain>
    </source>
</reference>
<evidence type="ECO:0000313" key="7">
    <source>
        <dbReference type="Proteomes" id="UP001628156"/>
    </source>
</evidence>
<dbReference type="Pfam" id="PF14429">
    <property type="entry name" value="DOCK-C2"/>
    <property type="match status" value="1"/>
</dbReference>
<comment type="similarity">
    <text evidence="2">Belongs to the DOCK family.</text>
</comment>
<evidence type="ECO:0000256" key="2">
    <source>
        <dbReference type="PROSITE-ProRule" id="PRU00983"/>
    </source>
</evidence>
<keyword evidence="3" id="KW-0175">Coiled coil</keyword>
<evidence type="ECO:0000313" key="6">
    <source>
        <dbReference type="EMBL" id="GAB1228018.1"/>
    </source>
</evidence>
<organism evidence="6 7">
    <name type="scientific">Entamoeba nuttalli</name>
    <dbReference type="NCBI Taxonomy" id="412467"/>
    <lineage>
        <taxon>Eukaryota</taxon>
        <taxon>Amoebozoa</taxon>
        <taxon>Evosea</taxon>
        <taxon>Archamoebae</taxon>
        <taxon>Mastigamoebida</taxon>
        <taxon>Entamoebidae</taxon>
        <taxon>Entamoeba</taxon>
    </lineage>
</organism>
<dbReference type="PROSITE" id="PS51650">
    <property type="entry name" value="C2_DOCK"/>
    <property type="match status" value="1"/>
</dbReference>
<dbReference type="PANTHER" id="PTHR23317">
    <property type="entry name" value="DEDICATOR OF CYTOKINESIS DOCK"/>
    <property type="match status" value="1"/>
</dbReference>
<dbReference type="Gene3D" id="2.60.40.150">
    <property type="entry name" value="C2 domain"/>
    <property type="match status" value="1"/>
</dbReference>
<dbReference type="Proteomes" id="UP001628156">
    <property type="component" value="Unassembled WGS sequence"/>
</dbReference>
<keyword evidence="7" id="KW-1185">Reference proteome</keyword>
<keyword evidence="1" id="KW-0344">Guanine-nucleotide releasing factor</keyword>
<proteinExistence type="inferred from homology"/>
<dbReference type="InterPro" id="IPR026791">
    <property type="entry name" value="DOCK"/>
</dbReference>
<evidence type="ECO:0000259" key="4">
    <source>
        <dbReference type="PROSITE" id="PS51650"/>
    </source>
</evidence>
<name>A0ABQ0DZ30_9EUKA</name>
<feature type="coiled-coil region" evidence="3">
    <location>
        <begin position="1504"/>
        <end position="1531"/>
    </location>
</feature>
<protein>
    <recommendedName>
        <fullName evidence="8">Dedicator of cytokinesis protein</fullName>
    </recommendedName>
</protein>
<comment type="caution">
    <text evidence="6">The sequence shown here is derived from an EMBL/GenBank/DDBJ whole genome shotgun (WGS) entry which is preliminary data.</text>
</comment>
<dbReference type="EMBL" id="BAAFRS010000368">
    <property type="protein sequence ID" value="GAB1228018.1"/>
    <property type="molecule type" value="Genomic_DNA"/>
</dbReference>
<dbReference type="InterPro" id="IPR043161">
    <property type="entry name" value="DOCK_C_lobe_A"/>
</dbReference>
<evidence type="ECO:0000259" key="5">
    <source>
        <dbReference type="PROSITE" id="PS51651"/>
    </source>
</evidence>
<feature type="domain" description="C2 DOCK-type" evidence="4">
    <location>
        <begin position="502"/>
        <end position="678"/>
    </location>
</feature>
<dbReference type="InterPro" id="IPR027007">
    <property type="entry name" value="C2_DOCK-type_domain"/>
</dbReference>
<evidence type="ECO:0008006" key="8">
    <source>
        <dbReference type="Google" id="ProtNLM"/>
    </source>
</evidence>
<dbReference type="Gene3D" id="1.25.40.410">
    <property type="match status" value="1"/>
</dbReference>
<dbReference type="InterPro" id="IPR035892">
    <property type="entry name" value="C2_domain_sf"/>
</dbReference>
<dbReference type="PROSITE" id="PS51651">
    <property type="entry name" value="DOCKER"/>
    <property type="match status" value="1"/>
</dbReference>
<feature type="coiled-coil region" evidence="3">
    <location>
        <begin position="1753"/>
        <end position="1780"/>
    </location>
</feature>
<feature type="domain" description="DOCKER" evidence="5">
    <location>
        <begin position="1978"/>
        <end position="2332"/>
    </location>
</feature>
<sequence>MKNKEQVVIDDIFEKNDFVKSLKLVSSPRLVTPRIKTSKQIKDQEQQRVLNIQFDEFDSEETEQLDIFQLRIFLESGQFPISSNQHLFVKEQNLREVLGSMFLDKSSRICRKEFAKFCNYFEQKRDEIEWNSVSLISLFSQADNSNVANKFKTYPTNHITRFDLIHKQRLNKENIVLGGSVMDDYHTLIMNQFYQQTTTIQFDDTIEYITKEEKIRKNSLVLEPGKYNRREEMPCLFGTLFRDLNPSDLIKNEINDDVIKNKNIIYVIDLNNVVWAVGSIDNLILNFAIYDQSKKEKVSSNFIISPKQADVNLLMNNNVGETCAISLNESQIKNGKLWAVLTIYKLFDGESMEEIFVAEKESRNTLKIIEKMRQVNVTQKAKGVQFLQYIATGAMALNSDLLEDRKSYYNLKLYYDDSIIDLWQFLGNVESGKIKPINGSWGFKFEQLNHYTKANLIITQDGVVQNVDSQPPEASEKENEEVPLLHDLVVLKSINEIYHDFYNTLFISPIEVSIPKDKRPKNGGICLMFQLKSNDDLNANSIIKSFFPMNSMSANLLDKVYSSVNYNKQTFFTDEIRVQLPFPLREKYHLLITVLFISYDDFSQKPMYYSVLPLFANGNVVSSMVYSLPLLKGNLTEGYLNQLHHDVTKMSINVKIDVQSTIYPKEKNIYRFLNGKMVGVERALESIPVQEAIHFLPSIVNYFIFHTKENSLGFFALFDIFAKIDGIGKSDSSRSKLLYDFTINFTIENQEESLVSRLLWQFLMKIKDDMEKVENVMKYSWILFTILFKGIVMMTNSGKKLDSKNLSYLSIGCQKFSSLIRKKIVSNSYKGVFEGNINLAEFISRLMGIIDNEPITSIIIKHLITLGSCLGNDGFTRLDRTSPAFVTLGICRTQFIATIGISKNFILFNKPQVLEVTTIEHLSDEITQKHLVITYFIRELLNIYTREGPVGKIAIDTLLIILLRLDFDVKYQSKEDRCYIGNILFGILIYLLDEFDKIKDVHYNQFSVSEESINDIKVMYLCMFFVLKNISYSTMKSWLEKEIPTRIEIFLIHLRRALLFFIHFPCSINNPIEEIKDLIHTLKQSYFTQTNNRNTVMIEPINSFGKSISSKHNRHSGGLNTTKIPSYVQQPIVKSRINKVKNLDKIIEELSSIVMDYAEALFDRFENSSDNGPSLIRLEEIVATTLFQVHQNDEYTNKLKDFIRLLILRHKHFLFEGTSQFSAILLKNLLNLCNSSQESIRKNALDLVYIMVKYNFIFSQNISRSMSDCAVSLSELKYSNITLFRNLIDCLPSLAKEDFETSVKQIDELRHSYWEEGQKNINSLIHLQKINIGVEVGDLDVFLVFMNNVLYRFMKVIELIKEFHATPNNFYVILKSNIIKEIQSAMLFSQEDINALNTIKMNIGKGLEPMKEKIDDRITQYLNLQISLKEQKGIVDQEKEHNNKIKTSLMSIDTFFNKLPQWISLLLQDDSYKEIIENEKKNWVEWTNDISSLKEIDCITFSNFETLIHLIDDLRSQIKKAQQTDEEQTKVFEVLAQMNEHKMSSGINFIEQCYRKSMKDFNEINNREYDNNCIRVIDGLIEYCQFLEMKMARLRTDFDDSINKFCSFDWWCQAIESGKKLCLYCIELSQKYQEMKDNLIKKEEWHKKEVKYAEEVLKSYIWSTVGCELANIRMRESNDYVKAISSICKKVCCYKDKIKEWIKEAQEDYQLLREFKEESNNFSPPLNVKTPIKRRGKKTRKYTISSVSVITAIHHFEEDIIEEKCKLEQIEQLNKEFEQQAIKEIEYERIRNDYAVTLHYLFTATEPFIQNPQMITQAVIKDVQTLSQRLIQAESTDDKYRKLNRYVDYSICKEPHHSRVSKIMSLFSDKLLGSSGPSTLKKSASGIIKKKTGFHSSGNSKKTALSIEKGNQFVDAEGEFNKDAFIDVSKSQQVLFEECLNELTTTADQILQKLADIKSLMSGSSPIQLVEKFMIFAHEYQSTARVHIAWIQRMIEEYVSYKMYCEAGICCVHIALYLGLPESVDKRKLKEICKEPSYDDITMEINKETLLTVVNKLKQASDFFKMANKIQMAIYVFEVLVSLFKTMKQYKELEVCHDSMCDLYNKLETESNVDHYYLINKDKDHQGLVLRSILSPNQFEAVLRKQGNASVFVEVNPMKENQIVENFITTNTFCFDYKYEHEDDCYKISRKRDVITIAQPLPSILPQHEVISVKQIVFEPPDVIAEKLQQNIEFSLSSLQYGPLPLKYIPKLVYPFEKIDILTILKCYSKIKYPRIFNLILQTKEIIEDSVKYQTITLTQEQKEMVEKTEILLTSLSDELFEIKKNEERSKL</sequence>
<evidence type="ECO:0000256" key="3">
    <source>
        <dbReference type="SAM" id="Coils"/>
    </source>
</evidence>
<dbReference type="Pfam" id="PF06920">
    <property type="entry name" value="DHR-2_Lobe_A"/>
    <property type="match status" value="1"/>
</dbReference>